<dbReference type="AlphaFoldDB" id="A0A7L4ZEU1"/>
<dbReference type="RefSeq" id="WP_160127857.1">
    <property type="nucleotide sequence ID" value="NZ_CP019288.1"/>
</dbReference>
<name>A0A7L4ZEU1_9FLAO</name>
<sequence length="155" mass="17849">MMLKHLYVFFSIWLIFSINTVVAQSNAGDVAIIIDSINSLENEPLKRVTFVSKIDHLYIENYSPQLYTYVKREFDDSDKITDLDLKYDLFHLMEAVYYAFSDYEKAAPIAYDLLKIAQQTKSPKHLYFAYSSIAADESGLGNNYKQIGCNRQNGC</sequence>
<dbReference type="KEGG" id="kan:IMCC3317_04330"/>
<gene>
    <name evidence="1" type="ORF">IMCC3317_04330</name>
</gene>
<reference evidence="1 2" key="1">
    <citation type="journal article" date="2013" name="Int. J. Syst. Evol. Microbiol.">
        <title>Kordia antarctica sp. nov., isolated from Antarctic seawater.</title>
        <authorList>
            <person name="Baek K."/>
            <person name="Choi A."/>
            <person name="Kang I."/>
            <person name="Lee K."/>
            <person name="Cho J.C."/>
        </authorList>
    </citation>
    <scope>NUCLEOTIDE SEQUENCE [LARGE SCALE GENOMIC DNA]</scope>
    <source>
        <strain evidence="1 2">IMCC3317</strain>
    </source>
</reference>
<accession>A0A7L4ZEU1</accession>
<organism evidence="1 2">
    <name type="scientific">Kordia antarctica</name>
    <dbReference type="NCBI Taxonomy" id="1218801"/>
    <lineage>
        <taxon>Bacteria</taxon>
        <taxon>Pseudomonadati</taxon>
        <taxon>Bacteroidota</taxon>
        <taxon>Flavobacteriia</taxon>
        <taxon>Flavobacteriales</taxon>
        <taxon>Flavobacteriaceae</taxon>
        <taxon>Kordia</taxon>
    </lineage>
</organism>
<evidence type="ECO:0000313" key="2">
    <source>
        <dbReference type="Proteomes" id="UP000464657"/>
    </source>
</evidence>
<dbReference type="Proteomes" id="UP000464657">
    <property type="component" value="Chromosome"/>
</dbReference>
<evidence type="ECO:0000313" key="1">
    <source>
        <dbReference type="EMBL" id="QHI35087.1"/>
    </source>
</evidence>
<proteinExistence type="predicted"/>
<dbReference type="EMBL" id="CP019288">
    <property type="protein sequence ID" value="QHI35087.1"/>
    <property type="molecule type" value="Genomic_DNA"/>
</dbReference>
<protein>
    <submittedName>
        <fullName evidence="1">Uncharacterized protein</fullName>
    </submittedName>
</protein>
<keyword evidence="2" id="KW-1185">Reference proteome</keyword>